<organism evidence="1 2">
    <name type="scientific">Pseudomonas coronafaciens pv. coronafaciens</name>
    <dbReference type="NCBI Taxonomy" id="235275"/>
    <lineage>
        <taxon>Bacteria</taxon>
        <taxon>Pseudomonadati</taxon>
        <taxon>Pseudomonadota</taxon>
        <taxon>Gammaproteobacteria</taxon>
        <taxon>Pseudomonadales</taxon>
        <taxon>Pseudomonadaceae</taxon>
        <taxon>Pseudomonas</taxon>
        <taxon>Pseudomonas coronafaciens</taxon>
    </lineage>
</organism>
<dbReference type="RefSeq" id="WP_158607745.1">
    <property type="nucleotide sequence ID" value="NZ_CP046441.1"/>
</dbReference>
<dbReference type="Proteomes" id="UP000423413">
    <property type="component" value="Chromosome"/>
</dbReference>
<accession>A0AAE6QGG1</accession>
<evidence type="ECO:0000313" key="1">
    <source>
        <dbReference type="EMBL" id="QGT82065.1"/>
    </source>
</evidence>
<proteinExistence type="predicted"/>
<dbReference type="AlphaFoldDB" id="A0AAE6QGG1"/>
<gene>
    <name evidence="1" type="ORF">GMO17_13135</name>
</gene>
<evidence type="ECO:0000313" key="2">
    <source>
        <dbReference type="Proteomes" id="UP000423413"/>
    </source>
</evidence>
<dbReference type="EMBL" id="CP046441">
    <property type="protein sequence ID" value="QGT82065.1"/>
    <property type="molecule type" value="Genomic_DNA"/>
</dbReference>
<protein>
    <submittedName>
        <fullName evidence="1">Uncharacterized protein</fullName>
    </submittedName>
</protein>
<name>A0AAE6QGG1_9PSED</name>
<reference evidence="1 2" key="1">
    <citation type="submission" date="2019-11" db="EMBL/GenBank/DDBJ databases">
        <title>Complete genome sequence of Pseudomonas syringae pv. coronafaciens isolate B19001 originated in imported oat cereal.</title>
        <authorList>
            <person name="Kim S.M."/>
            <person name="Lee B.C."/>
            <person name="Seo S.J."/>
            <person name="Lee J.E."/>
            <person name="Choi N.J."/>
            <person name="Park J.H."/>
        </authorList>
    </citation>
    <scope>NUCLEOTIDE SEQUENCE [LARGE SCALE GENOMIC DNA]</scope>
    <source>
        <strain evidence="1 2">B19001</strain>
    </source>
</reference>
<sequence length="50" mass="5465">MDGRHLGTFSDPEDADEFEETGEIYCDGWLEFAKAGRAGLKLQSSGVKAE</sequence>